<dbReference type="STRING" id="435.A0U92_11660"/>
<dbReference type="PANTHER" id="PTHR43179">
    <property type="entry name" value="RHAMNOSYLTRANSFERASE WBBL"/>
    <property type="match status" value="1"/>
</dbReference>
<protein>
    <submittedName>
        <fullName evidence="2">O-antigen biosynthesis protein</fullName>
    </submittedName>
</protein>
<feature type="domain" description="Glycosyltransferase 2-like" evidence="1">
    <location>
        <begin position="306"/>
        <end position="464"/>
    </location>
</feature>
<dbReference type="GO" id="GO:0016757">
    <property type="term" value="F:glycosyltransferase activity"/>
    <property type="evidence" value="ECO:0007669"/>
    <property type="project" value="UniProtKB-KW"/>
</dbReference>
<evidence type="ECO:0000313" key="3">
    <source>
        <dbReference type="Proteomes" id="UP000188937"/>
    </source>
</evidence>
<dbReference type="Proteomes" id="UP000188937">
    <property type="component" value="Chromosome"/>
</dbReference>
<dbReference type="InterPro" id="IPR029044">
    <property type="entry name" value="Nucleotide-diphossugar_trans"/>
</dbReference>
<dbReference type="SUPFAM" id="SSF53448">
    <property type="entry name" value="Nucleotide-diphospho-sugar transferases"/>
    <property type="match status" value="2"/>
</dbReference>
<sequence>MKAPLPTSRQITQFIGYFDRLEGLEVRGWACNLAAPRVPATLHVIIDGQEVGSVICDQPRSDVQENIGVMTPNLGFSFVLPDSFADGREHRIGLRFPNRSVVPCLVTEDGTIKEEDVKIVLQPRFNYESCVDGFSRGALRGWVQRINAANGNREGQCEVAVFIDGAPFARIRADRFRGDVASAVGGEANCGFELVIPKHRRQTGARTISFFAVPGDVELMGSPINTSLVDNRLEEHLLGVSETIARLHREISSLRATVNNLLPEQRFNLGDYDNWARRYFNVLRARVAERRQQLGAGFVAKGPLVSVICPTYKPDMTDFIAAVESVMAQTWSNWELIVVDDGGKSLEVAARMAEYCRNDPRIKLIRLKKNLGISGATNEGVKAAKGSWVAFFDHDDAMVDVALEAMLQAASGLDPQVIYSDEDKIDQAGYFLEPNFKPDFDYRYLLGCNYICHLTMVRTDVLRQVGDLNASYDGAQDHDLMLRLTEIVPREGFLHVPEVLYHWRKTPNSTAMTIANKQYAVNAGVRAVADHLRRVGHEARVEAINDLTIYNVWWGISREPTVSIIIPFRNQTALTRECVSRILEHTDYKAYDIILVDNWSTDEDALAFCKEISRNKRVQVLSIREEFNFSRLNNLAAATCSSEFFFFMNNDLFVEDPKWLKTIVGEALAGEDIGAVGGKFLYPNGAIQHVGVVVGPDGVASHAHRGLQAHDYGYISRAILSHEVTAVTAAGMLVRAEAFREAGGFDEINLKVAYNDVDLCLKMREAGWRIVQCNNFVAVHHESVSRGSDDRPEHEARFFAETQHMHQYWGDHAIYQRDPAYSPHFMLDQSYYDLVTPE</sequence>
<dbReference type="AlphaFoldDB" id="A0A1U9KHN8"/>
<organism evidence="2 3">
    <name type="scientific">Acetobacter aceti</name>
    <dbReference type="NCBI Taxonomy" id="435"/>
    <lineage>
        <taxon>Bacteria</taxon>
        <taxon>Pseudomonadati</taxon>
        <taxon>Pseudomonadota</taxon>
        <taxon>Alphaproteobacteria</taxon>
        <taxon>Acetobacterales</taxon>
        <taxon>Acetobacteraceae</taxon>
        <taxon>Acetobacter</taxon>
        <taxon>Acetobacter subgen. Acetobacter</taxon>
    </lineage>
</organism>
<accession>A0A1U9KHN8</accession>
<dbReference type="PANTHER" id="PTHR43179:SF7">
    <property type="entry name" value="RHAMNOSYLTRANSFERASE WBBL"/>
    <property type="match status" value="1"/>
</dbReference>
<dbReference type="RefSeq" id="WP_077813390.1">
    <property type="nucleotide sequence ID" value="NZ_CP014692.1"/>
</dbReference>
<proteinExistence type="predicted"/>
<dbReference type="KEGG" id="aace:A0U92_11660"/>
<feature type="domain" description="Glycosyltransferase 2-like" evidence="1">
    <location>
        <begin position="563"/>
        <end position="680"/>
    </location>
</feature>
<dbReference type="OrthoDB" id="9783791at2"/>
<dbReference type="eggNOG" id="COG1216">
    <property type="taxonomic scope" value="Bacteria"/>
</dbReference>
<keyword evidence="3" id="KW-1185">Reference proteome</keyword>
<evidence type="ECO:0000313" key="2">
    <source>
        <dbReference type="EMBL" id="AQS85334.1"/>
    </source>
</evidence>
<dbReference type="Gene3D" id="3.90.550.10">
    <property type="entry name" value="Spore Coat Polysaccharide Biosynthesis Protein SpsA, Chain A"/>
    <property type="match status" value="2"/>
</dbReference>
<name>A0A1U9KHN8_ACEAC</name>
<evidence type="ECO:0000259" key="1">
    <source>
        <dbReference type="Pfam" id="PF00535"/>
    </source>
</evidence>
<dbReference type="eggNOG" id="COG0463">
    <property type="taxonomic scope" value="Bacteria"/>
</dbReference>
<dbReference type="EMBL" id="CP014692">
    <property type="protein sequence ID" value="AQS85334.1"/>
    <property type="molecule type" value="Genomic_DNA"/>
</dbReference>
<reference evidence="2 3" key="1">
    <citation type="submission" date="2016-03" db="EMBL/GenBank/DDBJ databases">
        <title>Acetic acid bacteria sequencing.</title>
        <authorList>
            <person name="Brandt J."/>
            <person name="Jakob F."/>
            <person name="Vogel R.F."/>
        </authorList>
    </citation>
    <scope>NUCLEOTIDE SEQUENCE [LARGE SCALE GENOMIC DNA]</scope>
    <source>
        <strain evidence="2 3">TMW2.1153</strain>
    </source>
</reference>
<dbReference type="Pfam" id="PF00535">
    <property type="entry name" value="Glycos_transf_2"/>
    <property type="match status" value="2"/>
</dbReference>
<gene>
    <name evidence="2" type="ORF">A0U92_11660</name>
</gene>
<dbReference type="InterPro" id="IPR001173">
    <property type="entry name" value="Glyco_trans_2-like"/>
</dbReference>